<dbReference type="EMBL" id="JAFREP010000040">
    <property type="protein sequence ID" value="MBO1322618.1"/>
    <property type="molecule type" value="Genomic_DNA"/>
</dbReference>
<dbReference type="PANTHER" id="PTHR32552">
    <property type="entry name" value="FERRICHROME IRON RECEPTOR-RELATED"/>
    <property type="match status" value="1"/>
</dbReference>
<feature type="domain" description="TonB-dependent receptor-like beta-barrel" evidence="14">
    <location>
        <begin position="255"/>
        <end position="742"/>
    </location>
</feature>
<dbReference type="InterPro" id="IPR000531">
    <property type="entry name" value="Beta-barrel_TonB"/>
</dbReference>
<dbReference type="SUPFAM" id="SSF56935">
    <property type="entry name" value="Porins"/>
    <property type="match status" value="1"/>
</dbReference>
<dbReference type="GO" id="GO:0009279">
    <property type="term" value="C:cell outer membrane"/>
    <property type="evidence" value="ECO:0007669"/>
    <property type="project" value="UniProtKB-SubCell"/>
</dbReference>
<keyword evidence="16" id="KW-0675">Receptor</keyword>
<keyword evidence="5 11" id="KW-0812">Transmembrane</keyword>
<evidence type="ECO:0000256" key="6">
    <source>
        <dbReference type="ARBA" id="ARBA00023004"/>
    </source>
</evidence>
<feature type="signal peptide" evidence="13">
    <location>
        <begin position="1"/>
        <end position="22"/>
    </location>
</feature>
<evidence type="ECO:0000259" key="14">
    <source>
        <dbReference type="Pfam" id="PF00593"/>
    </source>
</evidence>
<dbReference type="Proteomes" id="UP000664417">
    <property type="component" value="Unassembled WGS sequence"/>
</dbReference>
<evidence type="ECO:0000256" key="3">
    <source>
        <dbReference type="ARBA" id="ARBA00022452"/>
    </source>
</evidence>
<evidence type="ECO:0000256" key="2">
    <source>
        <dbReference type="ARBA" id="ARBA00022448"/>
    </source>
</evidence>
<protein>
    <submittedName>
        <fullName evidence="16">TonB-dependent receptor plug domain-containing protein</fullName>
    </submittedName>
</protein>
<evidence type="ECO:0000256" key="12">
    <source>
        <dbReference type="RuleBase" id="RU003357"/>
    </source>
</evidence>
<keyword evidence="9 11" id="KW-0472">Membrane</keyword>
<dbReference type="InterPro" id="IPR039426">
    <property type="entry name" value="TonB-dep_rcpt-like"/>
</dbReference>
<dbReference type="InterPro" id="IPR012910">
    <property type="entry name" value="Plug_dom"/>
</dbReference>
<accession>A0A8J7U7K6</accession>
<evidence type="ECO:0000256" key="9">
    <source>
        <dbReference type="ARBA" id="ARBA00023136"/>
    </source>
</evidence>
<dbReference type="PROSITE" id="PS00430">
    <property type="entry name" value="TONB_DEPENDENT_REC_1"/>
    <property type="match status" value="1"/>
</dbReference>
<comment type="caution">
    <text evidence="16">The sequence shown here is derived from an EMBL/GenBank/DDBJ whole genome shotgun (WGS) entry which is preliminary data.</text>
</comment>
<dbReference type="AlphaFoldDB" id="A0A8J7U7K6"/>
<dbReference type="RefSeq" id="WP_207862591.1">
    <property type="nucleotide sequence ID" value="NZ_JAFREP010000040.1"/>
</dbReference>
<keyword evidence="7" id="KW-0406">Ion transport</keyword>
<dbReference type="GO" id="GO:0006826">
    <property type="term" value="P:iron ion transport"/>
    <property type="evidence" value="ECO:0007669"/>
    <property type="project" value="UniProtKB-KW"/>
</dbReference>
<evidence type="ECO:0000256" key="1">
    <source>
        <dbReference type="ARBA" id="ARBA00004571"/>
    </source>
</evidence>
<comment type="similarity">
    <text evidence="11 12">Belongs to the TonB-dependent receptor family.</text>
</comment>
<organism evidence="16 17">
    <name type="scientific">Acanthopleuribacter pedis</name>
    <dbReference type="NCBI Taxonomy" id="442870"/>
    <lineage>
        <taxon>Bacteria</taxon>
        <taxon>Pseudomonadati</taxon>
        <taxon>Acidobacteriota</taxon>
        <taxon>Holophagae</taxon>
        <taxon>Acanthopleuribacterales</taxon>
        <taxon>Acanthopleuribacteraceae</taxon>
        <taxon>Acanthopleuribacter</taxon>
    </lineage>
</organism>
<keyword evidence="17" id="KW-1185">Reference proteome</keyword>
<keyword evidence="2 11" id="KW-0813">Transport</keyword>
<dbReference type="PROSITE" id="PS52016">
    <property type="entry name" value="TONB_DEPENDENT_REC_3"/>
    <property type="match status" value="1"/>
</dbReference>
<dbReference type="InterPro" id="IPR010916">
    <property type="entry name" value="TonB_box_CS"/>
</dbReference>
<keyword evidence="4" id="KW-0410">Iron transport</keyword>
<dbReference type="PANTHER" id="PTHR32552:SF81">
    <property type="entry name" value="TONB-DEPENDENT OUTER MEMBRANE RECEPTOR"/>
    <property type="match status" value="1"/>
</dbReference>
<proteinExistence type="inferred from homology"/>
<keyword evidence="10 11" id="KW-0998">Cell outer membrane</keyword>
<gene>
    <name evidence="16" type="ORF">J3U88_29360</name>
</gene>
<evidence type="ECO:0000256" key="11">
    <source>
        <dbReference type="PROSITE-ProRule" id="PRU01360"/>
    </source>
</evidence>
<keyword evidence="3 11" id="KW-1134">Transmembrane beta strand</keyword>
<dbReference type="InterPro" id="IPR036942">
    <property type="entry name" value="Beta-barrel_TonB_sf"/>
</dbReference>
<feature type="domain" description="TonB-dependent receptor plug" evidence="15">
    <location>
        <begin position="55"/>
        <end position="161"/>
    </location>
</feature>
<evidence type="ECO:0000256" key="4">
    <source>
        <dbReference type="ARBA" id="ARBA00022496"/>
    </source>
</evidence>
<comment type="subcellular location">
    <subcellularLocation>
        <location evidence="1 11">Cell outer membrane</location>
        <topology evidence="1 11">Multi-pass membrane protein</topology>
    </subcellularLocation>
</comment>
<evidence type="ECO:0000313" key="17">
    <source>
        <dbReference type="Proteomes" id="UP000664417"/>
    </source>
</evidence>
<evidence type="ECO:0000259" key="15">
    <source>
        <dbReference type="Pfam" id="PF07715"/>
    </source>
</evidence>
<evidence type="ECO:0000256" key="13">
    <source>
        <dbReference type="SAM" id="SignalP"/>
    </source>
</evidence>
<keyword evidence="6" id="KW-0408">Iron</keyword>
<dbReference type="Pfam" id="PF07715">
    <property type="entry name" value="Plug"/>
    <property type="match status" value="1"/>
</dbReference>
<feature type="chain" id="PRO_5035294840" evidence="13">
    <location>
        <begin position="23"/>
        <end position="777"/>
    </location>
</feature>
<dbReference type="Gene3D" id="2.40.170.20">
    <property type="entry name" value="TonB-dependent receptor, beta-barrel domain"/>
    <property type="match status" value="1"/>
</dbReference>
<keyword evidence="8 12" id="KW-0798">TonB box</keyword>
<reference evidence="16" key="1">
    <citation type="submission" date="2021-03" db="EMBL/GenBank/DDBJ databases">
        <authorList>
            <person name="Wang G."/>
        </authorList>
    </citation>
    <scope>NUCLEOTIDE SEQUENCE</scope>
    <source>
        <strain evidence="16">KCTC 12899</strain>
    </source>
</reference>
<name>A0A8J7U7K6_9BACT</name>
<evidence type="ECO:0000256" key="5">
    <source>
        <dbReference type="ARBA" id="ARBA00022692"/>
    </source>
</evidence>
<sequence length="777" mass="86270">MTLLLWRTCLVALLLLCLPLSAQTTETETKTRDTTPSAETAETIVVTAQKRETDLQKTALAVTVLDPDQVAMKSTPDIRALAETVPFVHLGVQEGNFELNIRGIGSSNNTELGDPAAALHIDGVYIPRPRGSGAMFFDIERVEVLRGPQGTLYGRNATAGTMNLISKKPQLGRFAADVELSLGNYNDINSQAMANIPINGQTAVRFAGMVERHDPYLENSGSPVTNVTGTEDADDRAFRVQWLWQADSRVSLLVGYDHVMQDGNGYSGINEFGGRAEDPRITNYFDQLVHESENSGISAVLTWNLTESLQLVGQLGQRSVDYLQETGANSATSTQLNYSKTFWDSHSDSDTLELRLMHEGDRLRWTLGAFGFDEEQDVFLGNTADRSVVFAGTVFDQPVVESESRALFGEMTFRPNERHAITAGLRTTRDEKFREGTGHIILFQYNDGDAYADGHRFGTPGFRWTGNGREVGQYGQLDTLDDLMGADESNDFVNFGEADWDHTDFKLAYEFTIDDEHLVYLSSQSGYKAGGFNDGDQRDTGSDVVANNLFTYEPETLIAYELGSKNLFLDRRLRANFALFHYDYQDQQFSTVRETPAGGRLLLTTNAADSVNTGLEWETTWYPAGGFQVDFSGVWMQAEFDRFNTVDTRVGFNPDDLPTIDLSGRKLPKAPDWTARLGISQRTVTEFGGVLRWRAAAYSRDDHYLNIFNDAADRVAGYTLFEAGLGYTSANGKFEVDLFGANLGDETYRTSLIQTPSLLLGFYNVPRTYGLRLKVAL</sequence>
<dbReference type="Pfam" id="PF00593">
    <property type="entry name" value="TonB_dep_Rec_b-barrel"/>
    <property type="match status" value="1"/>
</dbReference>
<evidence type="ECO:0000256" key="8">
    <source>
        <dbReference type="ARBA" id="ARBA00023077"/>
    </source>
</evidence>
<evidence type="ECO:0000256" key="10">
    <source>
        <dbReference type="ARBA" id="ARBA00023237"/>
    </source>
</evidence>
<keyword evidence="13" id="KW-0732">Signal</keyword>
<evidence type="ECO:0000256" key="7">
    <source>
        <dbReference type="ARBA" id="ARBA00023065"/>
    </source>
</evidence>
<evidence type="ECO:0000313" key="16">
    <source>
        <dbReference type="EMBL" id="MBO1322618.1"/>
    </source>
</evidence>